<sequence>MTGGAFDYRSGSYSAPGQDEQRSASSKPSQQTMKRSASGPELVQERSMDVDLIMARQPSRQQHPGNGSGDVGKPDDSIASVAGGSNGSPAPRRQTPSKRPRLSSPHGAGAGPAANSATDENTSKKRAPKKAVSCEACRRRKLKCDRGWPCGACQDRNESSLCEWADGVQPQYSGRDAVVAGAVSDRLDRLEAMMGSIANHLGVSLPGQGASRERTGPEEDGPPSLAAAAAAGDGSSHRGTLAGSARPASDAPAGNAVDRGSTGKQFESIYMVDMPGIALDNVEGNAAATLSKLVPLLPDAAMVRALCKNYVNDLGTTLYVIDETDLMRQLRRFEAFRARWNDGDRSFPHTKLREEVRFLALLFALCAAITIFGESPESAALEARYGGAPYTVMIPATQHALGAAEIYEHLDIINVRTMLVTHMAITTLKGPKLGRVAATKTFALASLMNLDTEPPTDLPEAVRKDRILLFATLCTADWMPCGTSKRLCFFDESYLEYPSLFDATLDRNNYMRPEPKTMLAIARLSLRASSRVLMQEDAAYRYTETLQSELHAIEAGLPPRLRYEGPHTLGPVEDPEVNFRLWSALMVQRTLMTLHKHFYIQSWTQPRYKRSRSICFAAASATVRLCRDAFFWFHPRDDSTPEERQALILEGLKKRHSSVSKVWHVVQMALISSLVLVHCLSMLELHPEESAGWHLPTLRADVSDDLKFMRTVVQALSPKLESLKESMKALDPLTSLDKTSKILSSDRPRLEPPGAASPLSTPSARASRGTPSHVPLPGLRSRADDGHGPSPPNGSMPQGFEERSRRRPPPHNVAFASSVKNFDDLEALWNKQPWSTTWSDQRAAAASSSSSSAAPLSRPRTEATISNASSPSASSVGRHTAATPPTSTMPPPSTRSPHPSFGPGSHLLNDAPTGFSPSPGPSTRPETGPPPLPRPGPQLAPIQSPPMWGPAPPLPPAPALPPTSGMALYPGTYAAPLPHAPQSFATGNPSTSASSTLTDWTDVDGVEGAAADGSGGGGETASWLNDVAKLEFSKADTTFLEHLVPYNPLTNMLVESLDGFVQNLDQQTSMLSSSGAAQGRAAHEEQQRVLSGHNTLLSMAEAMRMDSYM</sequence>
<dbReference type="KEGG" id="pfp:PFL1_02787"/>
<keyword evidence="2" id="KW-0539">Nucleus</keyword>
<feature type="region of interest" description="Disordered" evidence="3">
    <location>
        <begin position="1"/>
        <end position="132"/>
    </location>
</feature>
<dbReference type="SUPFAM" id="SSF57701">
    <property type="entry name" value="Zn2/Cys6 DNA-binding domain"/>
    <property type="match status" value="1"/>
</dbReference>
<dbReference type="Gene3D" id="4.10.240.10">
    <property type="entry name" value="Zn(2)-C6 fungal-type DNA-binding domain"/>
    <property type="match status" value="1"/>
</dbReference>
<dbReference type="OrthoDB" id="3364175at2759"/>
<dbReference type="GO" id="GO:0008270">
    <property type="term" value="F:zinc ion binding"/>
    <property type="evidence" value="ECO:0007669"/>
    <property type="project" value="InterPro"/>
</dbReference>
<feature type="domain" description="Zn(2)-C6 fungal-type" evidence="4">
    <location>
        <begin position="133"/>
        <end position="164"/>
    </location>
</feature>
<dbReference type="GO" id="GO:0005634">
    <property type="term" value="C:nucleus"/>
    <property type="evidence" value="ECO:0007669"/>
    <property type="project" value="UniProtKB-SubCell"/>
</dbReference>
<evidence type="ECO:0000259" key="4">
    <source>
        <dbReference type="PROSITE" id="PS50048"/>
    </source>
</evidence>
<dbReference type="PROSITE" id="PS50048">
    <property type="entry name" value="ZN2_CY6_FUNGAL_2"/>
    <property type="match status" value="1"/>
</dbReference>
<comment type="subcellular location">
    <subcellularLocation>
        <location evidence="1">Nucleus</location>
    </subcellularLocation>
</comment>
<dbReference type="eggNOG" id="ENOG502SJ9D">
    <property type="taxonomic scope" value="Eukaryota"/>
</dbReference>
<reference evidence="5 6" key="1">
    <citation type="journal article" date="2013" name="Plant Cell">
        <title>The transition from a phytopathogenic smut ancestor to an anamorphic biocontrol agent deciphered by comparative whole-genome analysis.</title>
        <authorList>
            <person name="Lefebvre F."/>
            <person name="Joly D.L."/>
            <person name="Labbe C."/>
            <person name="Teichmann B."/>
            <person name="Linning R."/>
            <person name="Belzile F."/>
            <person name="Bakkeren G."/>
            <person name="Belanger R.R."/>
        </authorList>
    </citation>
    <scope>NUCLEOTIDE SEQUENCE [LARGE SCALE GENOMIC DNA]</scope>
    <source>
        <strain evidence="5 6">PF-1</strain>
    </source>
</reference>
<evidence type="ECO:0000256" key="3">
    <source>
        <dbReference type="SAM" id="MobiDB-lite"/>
    </source>
</evidence>
<dbReference type="GO" id="GO:0000981">
    <property type="term" value="F:DNA-binding transcription factor activity, RNA polymerase II-specific"/>
    <property type="evidence" value="ECO:0007669"/>
    <property type="project" value="InterPro"/>
</dbReference>
<feature type="compositionally biased region" description="Basic and acidic residues" evidence="3">
    <location>
        <begin position="740"/>
        <end position="750"/>
    </location>
</feature>
<feature type="compositionally biased region" description="Low complexity" evidence="3">
    <location>
        <begin position="843"/>
        <end position="854"/>
    </location>
</feature>
<dbReference type="AlphaFoldDB" id="A0A061HAE0"/>
<dbReference type="PROSITE" id="PS00463">
    <property type="entry name" value="ZN2_CY6_FUNGAL_1"/>
    <property type="match status" value="1"/>
</dbReference>
<dbReference type="CDD" id="cd00067">
    <property type="entry name" value="GAL4"/>
    <property type="match status" value="1"/>
</dbReference>
<dbReference type="EMBL" id="KE361630">
    <property type="protein sequence ID" value="EPQ29568.1"/>
    <property type="molecule type" value="Genomic_DNA"/>
</dbReference>
<dbReference type="InterPro" id="IPR050613">
    <property type="entry name" value="Sec_Metabolite_Reg"/>
</dbReference>
<name>A0A061HAE0_9BASI</name>
<protein>
    <recommendedName>
        <fullName evidence="4">Zn(2)-C6 fungal-type domain-containing protein</fullName>
    </recommendedName>
</protein>
<feature type="compositionally biased region" description="Pro residues" evidence="3">
    <location>
        <begin position="918"/>
        <end position="959"/>
    </location>
</feature>
<feature type="compositionally biased region" description="Low complexity" evidence="3">
    <location>
        <begin position="103"/>
        <end position="117"/>
    </location>
</feature>
<proteinExistence type="predicted"/>
<feature type="region of interest" description="Disordered" evidence="3">
    <location>
        <begin position="740"/>
        <end position="813"/>
    </location>
</feature>
<evidence type="ECO:0000256" key="1">
    <source>
        <dbReference type="ARBA" id="ARBA00004123"/>
    </source>
</evidence>
<evidence type="ECO:0000313" key="6">
    <source>
        <dbReference type="Proteomes" id="UP000053664"/>
    </source>
</evidence>
<dbReference type="GeneID" id="19316902"/>
<feature type="compositionally biased region" description="Low complexity" evidence="3">
    <location>
        <begin position="866"/>
        <end position="875"/>
    </location>
</feature>
<feature type="region of interest" description="Disordered" evidence="3">
    <location>
        <begin position="201"/>
        <end position="260"/>
    </location>
</feature>
<dbReference type="HOGENOM" id="CLU_282016_0_0_1"/>
<dbReference type="CDD" id="cd12148">
    <property type="entry name" value="fungal_TF_MHR"/>
    <property type="match status" value="1"/>
</dbReference>
<organism evidence="5 6">
    <name type="scientific">Pseudozyma flocculosa PF-1</name>
    <dbReference type="NCBI Taxonomy" id="1277687"/>
    <lineage>
        <taxon>Eukaryota</taxon>
        <taxon>Fungi</taxon>
        <taxon>Dikarya</taxon>
        <taxon>Basidiomycota</taxon>
        <taxon>Ustilaginomycotina</taxon>
        <taxon>Ustilaginomycetes</taxon>
        <taxon>Ustilaginales</taxon>
        <taxon>Ustilaginaceae</taxon>
        <taxon>Pseudozyma</taxon>
    </lineage>
</organism>
<accession>A0A061HAE0</accession>
<feature type="compositionally biased region" description="Polar residues" evidence="3">
    <location>
        <begin position="23"/>
        <end position="35"/>
    </location>
</feature>
<feature type="region of interest" description="Disordered" evidence="3">
    <location>
        <begin position="840"/>
        <end position="959"/>
    </location>
</feature>
<evidence type="ECO:0000256" key="2">
    <source>
        <dbReference type="ARBA" id="ARBA00023242"/>
    </source>
</evidence>
<evidence type="ECO:0000313" key="5">
    <source>
        <dbReference type="EMBL" id="EPQ29568.1"/>
    </source>
</evidence>
<dbReference type="Pfam" id="PF00172">
    <property type="entry name" value="Zn_clus"/>
    <property type="match status" value="1"/>
</dbReference>
<dbReference type="InterPro" id="IPR001138">
    <property type="entry name" value="Zn2Cys6_DnaBD"/>
</dbReference>
<dbReference type="SMART" id="SM00066">
    <property type="entry name" value="GAL4"/>
    <property type="match status" value="1"/>
</dbReference>
<dbReference type="PANTHER" id="PTHR31001">
    <property type="entry name" value="UNCHARACTERIZED TRANSCRIPTIONAL REGULATORY PROTEIN"/>
    <property type="match status" value="1"/>
</dbReference>
<dbReference type="PANTHER" id="PTHR31001:SF89">
    <property type="entry name" value="ZN(2)-C6 FUNGAL-TYPE DOMAIN-CONTAINING PROTEIN"/>
    <property type="match status" value="1"/>
</dbReference>
<dbReference type="InterPro" id="IPR036864">
    <property type="entry name" value="Zn2-C6_fun-type_DNA-bd_sf"/>
</dbReference>
<gene>
    <name evidence="5" type="ORF">PFL1_02787</name>
</gene>
<dbReference type="Proteomes" id="UP000053664">
    <property type="component" value="Unassembled WGS sequence"/>
</dbReference>
<dbReference type="RefSeq" id="XP_007878493.1">
    <property type="nucleotide sequence ID" value="XM_007880302.1"/>
</dbReference>